<evidence type="ECO:0000256" key="8">
    <source>
        <dbReference type="ARBA" id="ARBA00025174"/>
    </source>
</evidence>
<dbReference type="InterPro" id="IPR011833">
    <property type="entry name" value="Glycg_phsphrylas"/>
</dbReference>
<dbReference type="Gene3D" id="3.40.50.2000">
    <property type="entry name" value="Glycogen Phosphorylase B"/>
    <property type="match status" value="2"/>
</dbReference>
<accession>A0ABT9VSW2</accession>
<evidence type="ECO:0000256" key="9">
    <source>
        <dbReference type="RuleBase" id="RU000587"/>
    </source>
</evidence>
<dbReference type="PROSITE" id="PS00102">
    <property type="entry name" value="PHOSPHORYLASE"/>
    <property type="match status" value="1"/>
</dbReference>
<dbReference type="Pfam" id="PF00343">
    <property type="entry name" value="Phosphorylase"/>
    <property type="match status" value="1"/>
</dbReference>
<evidence type="ECO:0000256" key="1">
    <source>
        <dbReference type="ARBA" id="ARBA00001275"/>
    </source>
</evidence>
<keyword evidence="6 9" id="KW-0663">Pyridoxal phosphate</keyword>
<dbReference type="SUPFAM" id="SSF53756">
    <property type="entry name" value="UDP-Glycosyltransferase/glycogen phosphorylase"/>
    <property type="match status" value="1"/>
</dbReference>
<dbReference type="PANTHER" id="PTHR11468">
    <property type="entry name" value="GLYCOGEN PHOSPHORYLASE"/>
    <property type="match status" value="1"/>
</dbReference>
<comment type="caution">
    <text evidence="10">The sequence shown here is derived from an EMBL/GenBank/DDBJ whole genome shotgun (WGS) entry which is preliminary data.</text>
</comment>
<keyword evidence="11" id="KW-1185">Reference proteome</keyword>
<evidence type="ECO:0000256" key="5">
    <source>
        <dbReference type="ARBA" id="ARBA00022679"/>
    </source>
</evidence>
<protein>
    <recommendedName>
        <fullName evidence="9">Alpha-1,4 glucan phosphorylase</fullName>
        <ecNumber evidence="9">2.4.1.1</ecNumber>
    </recommendedName>
</protein>
<dbReference type="Proteomes" id="UP001225646">
    <property type="component" value="Unassembled WGS sequence"/>
</dbReference>
<evidence type="ECO:0000256" key="3">
    <source>
        <dbReference type="ARBA" id="ARBA00006047"/>
    </source>
</evidence>
<evidence type="ECO:0000256" key="2">
    <source>
        <dbReference type="ARBA" id="ARBA00001933"/>
    </source>
</evidence>
<comment type="similarity">
    <text evidence="3 9">Belongs to the glycogen phosphorylase family.</text>
</comment>
<sequence length="801" mass="93078">MFSNKTEFKELFLRRLELLHGKPFSDSSLREQYETLGNMVREYISEKWISTNEKYRSHHQKQVYYLSIEFLLGKLLGQNLLNLGIKDIVEEGLSELGVSLFDLENMEEDAGLGNGGLGRLAACFLDSLASLNLPGHGMGIRYKHGLFEQKIVDGYQVELPEQWLKYGNVWEIRKADEAVEVAYWGKVETSFENERLVFRHVDAEKILAVPYDIPIAGFQTDTVNTLRLWSAEPLPNVSCQDVLKYKRNTEIVSEFLYPDDTHEEGKILRLKQQYFLVSASLQSIVSSYRKLNKSMKDFHHHVAIHINDTHPVLAIPELMRIFIDQEGMGWDEAWEITTKTISYTNHTTLAEALEKWPIHIFKPLLPRIYMIVEEINERFCRDLWDIFPGEWDRITNMAIIAHGVIKMAHLAIVGSYSVNGVAKIHSEILKQREMRQFFEIFPEKFNNKTNGITHRRWLLKANPELSRLITDVIGSNWVYKPEQLMELKRHAYDPAIKEKFLQVKQTRKQILANIIYEQNGIKVDEHSIFDVQVKRLHEYKRQLLNVFHIMYLYNRIKEDSSFTIYPRTFIFGAKASPGYYYAKKVIKLINSLADKVNEDPFVSQMIKVIFLENYRVSLAEKIFPAADVSEQISTASKEASGTGNMKFMMNGALTLGTLDGANIEILEEVGEDNIFIFGLKAEEVLNYYENGGYRSTEYYHHDPRIRKVIDQLMNGFFPDVEDEFEPIYDSLLSHNDQYFVLRDFASYVEAQEKVEKAYQNQSSWLEKAIINIAHSGYFSSDRTIQEYAKDIWNISPVRNTL</sequence>
<organism evidence="10 11">
    <name type="scientific">Aeribacillus alveayuensis</name>
    <dbReference type="NCBI Taxonomy" id="279215"/>
    <lineage>
        <taxon>Bacteria</taxon>
        <taxon>Bacillati</taxon>
        <taxon>Bacillota</taxon>
        <taxon>Bacilli</taxon>
        <taxon>Bacillales</taxon>
        <taxon>Bacillaceae</taxon>
        <taxon>Aeribacillus</taxon>
    </lineage>
</organism>
<evidence type="ECO:0000256" key="6">
    <source>
        <dbReference type="ARBA" id="ARBA00022898"/>
    </source>
</evidence>
<keyword evidence="4 9" id="KW-0328">Glycosyltransferase</keyword>
<keyword evidence="7 9" id="KW-0119">Carbohydrate metabolism</keyword>
<dbReference type="EC" id="2.4.1.1" evidence="9"/>
<dbReference type="PANTHER" id="PTHR11468:SF3">
    <property type="entry name" value="GLYCOGEN PHOSPHORYLASE, LIVER FORM"/>
    <property type="match status" value="1"/>
</dbReference>
<gene>
    <name evidence="10" type="ORF">J2S06_003086</name>
</gene>
<comment type="function">
    <text evidence="8">Phosphorylase is an important allosteric enzyme in carbohydrate metabolism. Enzymes from different sources differ in their regulatory mechanisms and in their natural substrates. However, all known phosphorylases share catalytic and structural properties.</text>
</comment>
<dbReference type="GO" id="GO:0004645">
    <property type="term" value="F:1,4-alpha-oligoglucan phosphorylase activity"/>
    <property type="evidence" value="ECO:0007669"/>
    <property type="project" value="UniProtKB-EC"/>
</dbReference>
<evidence type="ECO:0000313" key="11">
    <source>
        <dbReference type="Proteomes" id="UP001225646"/>
    </source>
</evidence>
<dbReference type="CDD" id="cd04300">
    <property type="entry name" value="GT35_Glycogen_Phosphorylase"/>
    <property type="match status" value="1"/>
</dbReference>
<comment type="cofactor">
    <cofactor evidence="2 9">
        <name>pyridoxal 5'-phosphate</name>
        <dbReference type="ChEBI" id="CHEBI:597326"/>
    </cofactor>
</comment>
<evidence type="ECO:0000313" key="10">
    <source>
        <dbReference type="EMBL" id="MDQ0163954.1"/>
    </source>
</evidence>
<dbReference type="PIRSF" id="PIRSF000460">
    <property type="entry name" value="Pprylas_GlgP"/>
    <property type="match status" value="1"/>
</dbReference>
<dbReference type="InterPro" id="IPR035090">
    <property type="entry name" value="Pyridoxal_P_attach_site"/>
</dbReference>
<name>A0ABT9VSW2_9BACI</name>
<dbReference type="RefSeq" id="WP_419152866.1">
    <property type="nucleotide sequence ID" value="NZ_JAUSTR010000033.1"/>
</dbReference>
<comment type="catalytic activity">
    <reaction evidence="1 9">
        <text>[(1-&gt;4)-alpha-D-glucosyl](n) + phosphate = [(1-&gt;4)-alpha-D-glucosyl](n-1) + alpha-D-glucose 1-phosphate</text>
        <dbReference type="Rhea" id="RHEA:41732"/>
        <dbReference type="Rhea" id="RHEA-COMP:9584"/>
        <dbReference type="Rhea" id="RHEA-COMP:9586"/>
        <dbReference type="ChEBI" id="CHEBI:15444"/>
        <dbReference type="ChEBI" id="CHEBI:43474"/>
        <dbReference type="ChEBI" id="CHEBI:58601"/>
        <dbReference type="EC" id="2.4.1.1"/>
    </reaction>
</comment>
<reference evidence="10 11" key="1">
    <citation type="submission" date="2023-07" db="EMBL/GenBank/DDBJ databases">
        <title>Genomic Encyclopedia of Type Strains, Phase IV (KMG-IV): sequencing the most valuable type-strain genomes for metagenomic binning, comparative biology and taxonomic classification.</title>
        <authorList>
            <person name="Goeker M."/>
        </authorList>
    </citation>
    <scope>NUCLEOTIDE SEQUENCE [LARGE SCALE GENOMIC DNA]</scope>
    <source>
        <strain evidence="10 11">DSM 19092</strain>
    </source>
</reference>
<dbReference type="NCBIfam" id="TIGR02093">
    <property type="entry name" value="P_ylase"/>
    <property type="match status" value="1"/>
</dbReference>
<dbReference type="InterPro" id="IPR000811">
    <property type="entry name" value="Glyco_trans_35"/>
</dbReference>
<evidence type="ECO:0000256" key="7">
    <source>
        <dbReference type="ARBA" id="ARBA00023277"/>
    </source>
</evidence>
<evidence type="ECO:0000256" key="4">
    <source>
        <dbReference type="ARBA" id="ARBA00022676"/>
    </source>
</evidence>
<proteinExistence type="inferred from homology"/>
<keyword evidence="5 9" id="KW-0808">Transferase</keyword>
<dbReference type="EMBL" id="JAUSTR010000033">
    <property type="protein sequence ID" value="MDQ0163954.1"/>
    <property type="molecule type" value="Genomic_DNA"/>
</dbReference>
<comment type="function">
    <text evidence="9">Allosteric enzyme that catalyzes the rate-limiting step in glycogen catabolism, the phosphorolytic cleavage of glycogen to produce glucose-1-phosphate, and plays a central role in maintaining cellular and organismal glucose homeostasis.</text>
</comment>